<proteinExistence type="predicted"/>
<comment type="caution">
    <text evidence="2">The sequence shown here is derived from an EMBL/GenBank/DDBJ whole genome shotgun (WGS) entry which is preliminary data.</text>
</comment>
<feature type="transmembrane region" description="Helical" evidence="1">
    <location>
        <begin position="153"/>
        <end position="172"/>
    </location>
</feature>
<dbReference type="RefSeq" id="WP_224461117.1">
    <property type="nucleotide sequence ID" value="NZ_JAIQZE010000006.1"/>
</dbReference>
<reference evidence="3" key="1">
    <citation type="submission" date="2023-07" db="EMBL/GenBank/DDBJ databases">
        <title>Novel species isolated from saline lakes on Tibetan Plateau.</title>
        <authorList>
            <person name="Lu H."/>
        </authorList>
    </citation>
    <scope>NUCLEOTIDE SEQUENCE [LARGE SCALE GENOMIC DNA]</scope>
    <source>
        <strain evidence="3">CAK8W</strain>
    </source>
</reference>
<keyword evidence="1" id="KW-0812">Transmembrane</keyword>
<feature type="transmembrane region" description="Helical" evidence="1">
    <location>
        <begin position="35"/>
        <end position="56"/>
    </location>
</feature>
<sequence length="293" mass="33241">MQSNYINFKKERDLGTIISDTFKFIRQEYKSVFKLYIKHVGWLLLLVVAMSTYYQYKSLNITGDFINSGNPQDFLLEMVSETGLAILLLSLTSIAYSALSITTINSIMKSYANNGGEIKDEDVRLFIGHYFGNTLLSLIVVGILIFIGFLLCVIPGIYLIVPLSVIFPILVFQEKSFSDAFTESFKLIKQNWWITFATLLVITILIWLISSLFQLPLVIMSALETFTSIEETGTPTTSNLASNWLYMTFYVLASLAQYILGIVTLISMVFIYFNLNEYHNKTGTLEDIDRIGS</sequence>
<feature type="transmembrane region" description="Helical" evidence="1">
    <location>
        <begin position="125"/>
        <end position="147"/>
    </location>
</feature>
<evidence type="ECO:0000313" key="3">
    <source>
        <dbReference type="Proteomes" id="UP001199314"/>
    </source>
</evidence>
<dbReference type="Proteomes" id="UP001199314">
    <property type="component" value="Unassembled WGS sequence"/>
</dbReference>
<accession>A0ABS7XIG6</accession>
<gene>
    <name evidence="2" type="ORF">LB452_07510</name>
</gene>
<keyword evidence="1" id="KW-1133">Transmembrane helix</keyword>
<protein>
    <recommendedName>
        <fullName evidence="4">Membrane domain of glycerophosphoryl diester phosphodiesterase</fullName>
    </recommendedName>
</protein>
<feature type="transmembrane region" description="Helical" evidence="1">
    <location>
        <begin position="192"/>
        <end position="213"/>
    </location>
</feature>
<keyword evidence="3" id="KW-1185">Reference proteome</keyword>
<evidence type="ECO:0000313" key="2">
    <source>
        <dbReference type="EMBL" id="MBZ9778767.1"/>
    </source>
</evidence>
<name>A0ABS7XIG6_9FLAO</name>
<evidence type="ECO:0008006" key="4">
    <source>
        <dbReference type="Google" id="ProtNLM"/>
    </source>
</evidence>
<keyword evidence="1" id="KW-0472">Membrane</keyword>
<evidence type="ECO:0000256" key="1">
    <source>
        <dbReference type="SAM" id="Phobius"/>
    </source>
</evidence>
<feature type="transmembrane region" description="Helical" evidence="1">
    <location>
        <begin position="244"/>
        <end position="273"/>
    </location>
</feature>
<dbReference type="EMBL" id="JAIQZE010000006">
    <property type="protein sequence ID" value="MBZ9778767.1"/>
    <property type="molecule type" value="Genomic_DNA"/>
</dbReference>
<feature type="transmembrane region" description="Helical" evidence="1">
    <location>
        <begin position="84"/>
        <end position="104"/>
    </location>
</feature>
<organism evidence="2 3">
    <name type="scientific">Psychroflexus longus</name>
    <dbReference type="NCBI Taxonomy" id="2873596"/>
    <lineage>
        <taxon>Bacteria</taxon>
        <taxon>Pseudomonadati</taxon>
        <taxon>Bacteroidota</taxon>
        <taxon>Flavobacteriia</taxon>
        <taxon>Flavobacteriales</taxon>
        <taxon>Flavobacteriaceae</taxon>
        <taxon>Psychroflexus</taxon>
    </lineage>
</organism>